<dbReference type="Pfam" id="PF12796">
    <property type="entry name" value="Ank_2"/>
    <property type="match status" value="1"/>
</dbReference>
<name>A0A7M7R1Y8_NASVI</name>
<evidence type="ECO:0000256" key="1">
    <source>
        <dbReference type="ARBA" id="ARBA00022737"/>
    </source>
</evidence>
<dbReference type="SMR" id="A0A7M7R1Y8"/>
<dbReference type="AlphaFoldDB" id="A0A7M7R1Y8"/>
<organism evidence="4 5">
    <name type="scientific">Nasonia vitripennis</name>
    <name type="common">Parasitic wasp</name>
    <dbReference type="NCBI Taxonomy" id="7425"/>
    <lineage>
        <taxon>Eukaryota</taxon>
        <taxon>Metazoa</taxon>
        <taxon>Ecdysozoa</taxon>
        <taxon>Arthropoda</taxon>
        <taxon>Hexapoda</taxon>
        <taxon>Insecta</taxon>
        <taxon>Pterygota</taxon>
        <taxon>Neoptera</taxon>
        <taxon>Endopterygota</taxon>
        <taxon>Hymenoptera</taxon>
        <taxon>Apocrita</taxon>
        <taxon>Proctotrupomorpha</taxon>
        <taxon>Chalcidoidea</taxon>
        <taxon>Pteromalidae</taxon>
        <taxon>Pteromalinae</taxon>
        <taxon>Nasonia</taxon>
    </lineage>
</organism>
<dbReference type="InterPro" id="IPR002110">
    <property type="entry name" value="Ankyrin_rpt"/>
</dbReference>
<evidence type="ECO:0000313" key="5">
    <source>
        <dbReference type="Proteomes" id="UP000002358"/>
    </source>
</evidence>
<feature type="repeat" description="ANK" evidence="3">
    <location>
        <begin position="93"/>
        <end position="118"/>
    </location>
</feature>
<sequence>MEEIVKEFHTLLSLNSNITVIKNFLSVYSFKQCKNLVNTPVNENSEVIATDTDHEHFLGYTALHFAAEYNDLNLVELCLQYEADIHRVSSIGTPLHIAMLYEHQDLFHFLIKCGANVHQIIHTLCLNAYHVLLCFGDWYDDCWIAILFDYNCDINHRLISGETPLFCDRPCMLRFLLKYGADINISDSNGTLPLNYYKDSILNNSLLPAEFYMNILSHVEKLKLINYHVDGFNNELCTLILANKWVIDPGMIHFSDTNIAHIKSEFTDEIDKMKINNFSLMSLLCNEDINALAALCRNPTVQCTLEADDFKTKFPEYHGLLMIKYRIGKTRLNLLNSAKDIMVPLLYKQKLPGPCLEMILNHLSNEELELLK</sequence>
<dbReference type="KEGG" id="nvi:116738677"/>
<dbReference type="SMART" id="SM00248">
    <property type="entry name" value="ANK"/>
    <property type="match status" value="3"/>
</dbReference>
<dbReference type="Proteomes" id="UP000002358">
    <property type="component" value="Chromosome 1"/>
</dbReference>
<accession>A0A7M7R1Y8</accession>
<dbReference type="RefSeq" id="XP_032457914.1">
    <property type="nucleotide sequence ID" value="XM_032602023.1"/>
</dbReference>
<proteinExistence type="predicted"/>
<dbReference type="PRINTS" id="PR01415">
    <property type="entry name" value="ANKYRIN"/>
</dbReference>
<dbReference type="Gene3D" id="1.25.40.20">
    <property type="entry name" value="Ankyrin repeat-containing domain"/>
    <property type="match status" value="2"/>
</dbReference>
<dbReference type="EnsemblMetazoa" id="XM_032602023">
    <property type="protein sequence ID" value="XP_032457914"/>
    <property type="gene ID" value="LOC116738677"/>
</dbReference>
<keyword evidence="2 3" id="KW-0040">ANK repeat</keyword>
<dbReference type="GeneID" id="116738677"/>
<dbReference type="PANTHER" id="PTHR24123">
    <property type="entry name" value="ANKYRIN REPEAT-CONTAINING"/>
    <property type="match status" value="1"/>
</dbReference>
<keyword evidence="5" id="KW-1185">Reference proteome</keyword>
<dbReference type="OrthoDB" id="7694596at2759"/>
<dbReference type="PANTHER" id="PTHR24123:SF33">
    <property type="entry name" value="PROTEIN HOS4"/>
    <property type="match status" value="1"/>
</dbReference>
<evidence type="ECO:0000313" key="4">
    <source>
        <dbReference type="EnsemblMetazoa" id="XP_032457914"/>
    </source>
</evidence>
<evidence type="ECO:0000256" key="2">
    <source>
        <dbReference type="ARBA" id="ARBA00023043"/>
    </source>
</evidence>
<evidence type="ECO:0000256" key="3">
    <source>
        <dbReference type="PROSITE-ProRule" id="PRU00023"/>
    </source>
</evidence>
<reference evidence="4" key="1">
    <citation type="submission" date="2021-01" db="UniProtKB">
        <authorList>
            <consortium name="EnsemblMetazoa"/>
        </authorList>
    </citation>
    <scope>IDENTIFICATION</scope>
</reference>
<dbReference type="InterPro" id="IPR051165">
    <property type="entry name" value="Multifunctional_ANK_Repeat"/>
</dbReference>
<dbReference type="PROSITE" id="PS50088">
    <property type="entry name" value="ANK_REPEAT"/>
    <property type="match status" value="2"/>
</dbReference>
<feature type="repeat" description="ANK" evidence="3">
    <location>
        <begin position="58"/>
        <end position="90"/>
    </location>
</feature>
<protein>
    <submittedName>
        <fullName evidence="4">Uncharacterized protein</fullName>
    </submittedName>
</protein>
<dbReference type="InterPro" id="IPR036770">
    <property type="entry name" value="Ankyrin_rpt-contain_sf"/>
</dbReference>
<dbReference type="SUPFAM" id="SSF48403">
    <property type="entry name" value="Ankyrin repeat"/>
    <property type="match status" value="1"/>
</dbReference>
<keyword evidence="1" id="KW-0677">Repeat</keyword>
<dbReference type="InParanoid" id="A0A7M7R1Y8"/>
<dbReference type="PROSITE" id="PS50297">
    <property type="entry name" value="ANK_REP_REGION"/>
    <property type="match status" value="2"/>
</dbReference>